<keyword evidence="5" id="KW-1185">Reference proteome</keyword>
<dbReference type="EMBL" id="PSSX01000005">
    <property type="protein sequence ID" value="PPI84778.1"/>
    <property type="molecule type" value="Genomic_DNA"/>
</dbReference>
<dbReference type="NCBIfam" id="TIGR03027">
    <property type="entry name" value="pepcterm_export"/>
    <property type="match status" value="1"/>
</dbReference>
<dbReference type="Gene3D" id="3.30.1950.10">
    <property type="entry name" value="wza like domain"/>
    <property type="match status" value="1"/>
</dbReference>
<feature type="domain" description="Polysaccharide export protein N-terminal" evidence="2">
    <location>
        <begin position="45"/>
        <end position="118"/>
    </location>
</feature>
<accession>A0A2S5ZBV1</accession>
<dbReference type="GO" id="GO:0015159">
    <property type="term" value="F:polysaccharide transmembrane transporter activity"/>
    <property type="evidence" value="ECO:0007669"/>
    <property type="project" value="InterPro"/>
</dbReference>
<dbReference type="AlphaFoldDB" id="A0A2S5ZBV1"/>
<dbReference type="Pfam" id="PF10531">
    <property type="entry name" value="SLBB"/>
    <property type="match status" value="1"/>
</dbReference>
<gene>
    <name evidence="4" type="ORF">KEHDKFFH_08320</name>
</gene>
<dbReference type="Gene3D" id="3.10.560.10">
    <property type="entry name" value="Outer membrane lipoprotein wza domain like"/>
    <property type="match status" value="1"/>
</dbReference>
<dbReference type="PANTHER" id="PTHR33619:SF3">
    <property type="entry name" value="POLYSACCHARIDE EXPORT PROTEIN GFCE-RELATED"/>
    <property type="match status" value="1"/>
</dbReference>
<dbReference type="InterPro" id="IPR019554">
    <property type="entry name" value="Soluble_ligand-bd"/>
</dbReference>
<reference evidence="4 5" key="1">
    <citation type="submission" date="2018-01" db="EMBL/GenBank/DDBJ databases">
        <title>Complete genome sequences of the type strains of Marinobacter flavimaris and Marinobacter maroccanus.</title>
        <authorList>
            <person name="Palau M."/>
            <person name="Boujida N."/>
            <person name="Manresa A."/>
            <person name="Minana-Galbis D."/>
        </authorList>
    </citation>
    <scope>NUCLEOTIDE SEQUENCE [LARGE SCALE GENOMIC DNA]</scope>
    <source>
        <strain evidence="4 5">N4</strain>
    </source>
</reference>
<dbReference type="InterPro" id="IPR003715">
    <property type="entry name" value="Poly_export_N"/>
</dbReference>
<dbReference type="PROSITE" id="PS51257">
    <property type="entry name" value="PROKAR_LIPOPROTEIN"/>
    <property type="match status" value="1"/>
</dbReference>
<feature type="domain" description="Soluble ligand binding" evidence="3">
    <location>
        <begin position="129"/>
        <end position="178"/>
    </location>
</feature>
<dbReference type="InterPro" id="IPR049712">
    <property type="entry name" value="Poly_export"/>
</dbReference>
<dbReference type="PANTHER" id="PTHR33619">
    <property type="entry name" value="POLYSACCHARIDE EXPORT PROTEIN GFCE-RELATED"/>
    <property type="match status" value="1"/>
</dbReference>
<name>A0A2S5ZBV1_9GAMM</name>
<proteinExistence type="predicted"/>
<evidence type="ECO:0000313" key="5">
    <source>
        <dbReference type="Proteomes" id="UP000239917"/>
    </source>
</evidence>
<keyword evidence="1" id="KW-0732">Signal</keyword>
<sequence>MTVAKSLLNGVVSVLVLTVLSGCSSTPSSSPERIQQALETPVTSENEEYVLGPTDVVQVSVWRNEDLSIAVPVRPDGKISVPLVGDVQASGRSPQQLADSIETQLAQYIREPQVSIVVTSMGSNEFVNRVRVTGAVQQPTSVPYREGMTVLDMVLGSGGVTPFAAQNETRLYRVHEGDVVAIPVRLGDILSDGDITTNYSLRPGDIISVPERSF</sequence>
<comment type="caution">
    <text evidence="4">The sequence shown here is derived from an EMBL/GenBank/DDBJ whole genome shotgun (WGS) entry which is preliminary data.</text>
</comment>
<organism evidence="4 5">
    <name type="scientific">Marinobacter maroccanus</name>
    <dbReference type="NCBI Taxonomy" id="2055143"/>
    <lineage>
        <taxon>Bacteria</taxon>
        <taxon>Pseudomonadati</taxon>
        <taxon>Pseudomonadota</taxon>
        <taxon>Gammaproteobacteria</taxon>
        <taxon>Pseudomonadales</taxon>
        <taxon>Marinobacteraceae</taxon>
        <taxon>Marinobacter</taxon>
    </lineage>
</organism>
<dbReference type="InterPro" id="IPR017477">
    <property type="entry name" value="PEP-CTERM_polysacc_export"/>
</dbReference>
<dbReference type="OrthoDB" id="9808421at2"/>
<evidence type="ECO:0000313" key="4">
    <source>
        <dbReference type="EMBL" id="PPI84778.1"/>
    </source>
</evidence>
<evidence type="ECO:0000259" key="2">
    <source>
        <dbReference type="Pfam" id="PF02563"/>
    </source>
</evidence>
<dbReference type="Proteomes" id="UP000239917">
    <property type="component" value="Unassembled WGS sequence"/>
</dbReference>
<dbReference type="Pfam" id="PF02563">
    <property type="entry name" value="Poly_export"/>
    <property type="match status" value="1"/>
</dbReference>
<evidence type="ECO:0000259" key="3">
    <source>
        <dbReference type="Pfam" id="PF10531"/>
    </source>
</evidence>
<protein>
    <submittedName>
        <fullName evidence="4">Sugar ABC transporter substrate-binding protein</fullName>
    </submittedName>
</protein>
<evidence type="ECO:0000256" key="1">
    <source>
        <dbReference type="ARBA" id="ARBA00022729"/>
    </source>
</evidence>